<evidence type="ECO:0000256" key="3">
    <source>
        <dbReference type="ARBA" id="ARBA00001974"/>
    </source>
</evidence>
<dbReference type="PANTHER" id="PTHR19370">
    <property type="entry name" value="NADH-CYTOCHROME B5 REDUCTASE"/>
    <property type="match status" value="1"/>
</dbReference>
<dbReference type="Gene3D" id="3.40.50.80">
    <property type="entry name" value="Nucleotide-binding domain of ferredoxin-NADP reductase (FNR) module"/>
    <property type="match status" value="1"/>
</dbReference>
<comment type="cofactor">
    <cofactor evidence="2">
        <name>heme</name>
        <dbReference type="ChEBI" id="CHEBI:30413"/>
    </cofactor>
</comment>
<evidence type="ECO:0000313" key="19">
    <source>
        <dbReference type="Proteomes" id="UP000828251"/>
    </source>
</evidence>
<evidence type="ECO:0000256" key="9">
    <source>
        <dbReference type="ARBA" id="ARBA00022630"/>
    </source>
</evidence>
<dbReference type="InterPro" id="IPR001834">
    <property type="entry name" value="CBR-like"/>
</dbReference>
<feature type="domain" description="Oxidoreductase FAD/NAD(P)-binding" evidence="17">
    <location>
        <begin position="26"/>
        <end position="136"/>
    </location>
</feature>
<organism evidence="18 19">
    <name type="scientific">Gossypium stocksii</name>
    <dbReference type="NCBI Taxonomy" id="47602"/>
    <lineage>
        <taxon>Eukaryota</taxon>
        <taxon>Viridiplantae</taxon>
        <taxon>Streptophyta</taxon>
        <taxon>Embryophyta</taxon>
        <taxon>Tracheophyta</taxon>
        <taxon>Spermatophyta</taxon>
        <taxon>Magnoliopsida</taxon>
        <taxon>eudicotyledons</taxon>
        <taxon>Gunneridae</taxon>
        <taxon>Pentapetalae</taxon>
        <taxon>rosids</taxon>
        <taxon>malvids</taxon>
        <taxon>Malvales</taxon>
        <taxon>Malvaceae</taxon>
        <taxon>Malvoideae</taxon>
        <taxon>Gossypium</taxon>
    </lineage>
</organism>
<gene>
    <name evidence="18" type="ORF">J1N35_012117</name>
</gene>
<keyword evidence="11 16" id="KW-0274">FAD</keyword>
<dbReference type="InterPro" id="IPR039261">
    <property type="entry name" value="FNR_nucleotide-bd"/>
</dbReference>
<keyword evidence="7" id="KW-0500">Molybdenum</keyword>
<accession>A0A9D3W3J0</accession>
<comment type="caution">
    <text evidence="18">The sequence shown here is derived from an EMBL/GenBank/DDBJ whole genome shotgun (WGS) entry which is preliminary data.</text>
</comment>
<dbReference type="InterPro" id="IPR001433">
    <property type="entry name" value="OxRdtase_FAD/NAD-bd"/>
</dbReference>
<evidence type="ECO:0000256" key="1">
    <source>
        <dbReference type="ARBA" id="ARBA00001924"/>
    </source>
</evidence>
<keyword evidence="19" id="KW-1185">Reference proteome</keyword>
<sequence>MGHIQYTSRGNFLVHGKPKYAKKLAMLAGGTGITPIYQVIQAILKDPKDKIEMYMVYVNRTEDNILLKDELDDWAKKHDQLKVWYVKYLMQESIREGGQYSTGFITDSALRDHIPEGSSDTLALACGPPRMIQYVVQQNLKKMNYDIKDSLLIF</sequence>
<evidence type="ECO:0000256" key="4">
    <source>
        <dbReference type="ARBA" id="ARBA00003838"/>
    </source>
</evidence>
<reference evidence="18 19" key="1">
    <citation type="journal article" date="2021" name="Plant Biotechnol. J.">
        <title>Multi-omics assisted identification of the key and species-specific regulatory components of drought-tolerant mechanisms in Gossypium stocksii.</title>
        <authorList>
            <person name="Yu D."/>
            <person name="Ke L."/>
            <person name="Zhang D."/>
            <person name="Wu Y."/>
            <person name="Sun Y."/>
            <person name="Mei J."/>
            <person name="Sun J."/>
            <person name="Sun Y."/>
        </authorList>
    </citation>
    <scope>NUCLEOTIDE SEQUENCE [LARGE SCALE GENOMIC DNA]</scope>
    <source>
        <strain evidence="19">cv. E1</strain>
        <tissue evidence="18">Leaf</tissue>
    </source>
</reference>
<dbReference type="FunFam" id="3.40.50.80:FF:000025">
    <property type="entry name" value="Nitrate reductase [NADH]"/>
    <property type="match status" value="1"/>
</dbReference>
<keyword evidence="12" id="KW-0560">Oxidoreductase</keyword>
<evidence type="ECO:0000256" key="10">
    <source>
        <dbReference type="ARBA" id="ARBA00022723"/>
    </source>
</evidence>
<keyword evidence="10" id="KW-0479">Metal-binding</keyword>
<evidence type="ECO:0000256" key="15">
    <source>
        <dbReference type="ARBA" id="ARBA00023063"/>
    </source>
</evidence>
<evidence type="ECO:0000256" key="5">
    <source>
        <dbReference type="ARBA" id="ARBA00006253"/>
    </source>
</evidence>
<keyword evidence="15" id="KW-0534">Nitrate assimilation</keyword>
<evidence type="ECO:0000256" key="2">
    <source>
        <dbReference type="ARBA" id="ARBA00001971"/>
    </source>
</evidence>
<evidence type="ECO:0000256" key="7">
    <source>
        <dbReference type="ARBA" id="ARBA00022505"/>
    </source>
</evidence>
<dbReference type="InterPro" id="IPR001709">
    <property type="entry name" value="Flavoprot_Pyr_Nucl_cyt_Rdtase"/>
</dbReference>
<dbReference type="GO" id="GO:0006809">
    <property type="term" value="P:nitric oxide biosynthetic process"/>
    <property type="evidence" value="ECO:0007669"/>
    <property type="project" value="TreeGrafter"/>
</dbReference>
<dbReference type="SUPFAM" id="SSF52343">
    <property type="entry name" value="Ferredoxin reductase-like, C-terminal NADP-linked domain"/>
    <property type="match status" value="1"/>
</dbReference>
<keyword evidence="13" id="KW-0408">Iron</keyword>
<dbReference type="GO" id="GO:0046872">
    <property type="term" value="F:metal ion binding"/>
    <property type="evidence" value="ECO:0007669"/>
    <property type="project" value="UniProtKB-KW"/>
</dbReference>
<feature type="binding site" evidence="16">
    <location>
        <position position="34"/>
    </location>
    <ligand>
        <name>FAD</name>
        <dbReference type="ChEBI" id="CHEBI:57692"/>
    </ligand>
</feature>
<evidence type="ECO:0000259" key="17">
    <source>
        <dbReference type="Pfam" id="PF00175"/>
    </source>
</evidence>
<dbReference type="GO" id="GO:0042128">
    <property type="term" value="P:nitrate assimilation"/>
    <property type="evidence" value="ECO:0007669"/>
    <property type="project" value="UniProtKB-KW"/>
</dbReference>
<dbReference type="EMBL" id="JAIQCV010000004">
    <property type="protein sequence ID" value="KAH1108349.1"/>
    <property type="molecule type" value="Genomic_DNA"/>
</dbReference>
<dbReference type="PRINTS" id="PR00371">
    <property type="entry name" value="FPNCR"/>
</dbReference>
<evidence type="ECO:0000256" key="8">
    <source>
        <dbReference type="ARBA" id="ARBA00022617"/>
    </source>
</evidence>
<evidence type="ECO:0000313" key="18">
    <source>
        <dbReference type="EMBL" id="KAH1108349.1"/>
    </source>
</evidence>
<keyword evidence="8" id="KW-0349">Heme</keyword>
<evidence type="ECO:0000256" key="6">
    <source>
        <dbReference type="ARBA" id="ARBA00011738"/>
    </source>
</evidence>
<evidence type="ECO:0000256" key="11">
    <source>
        <dbReference type="ARBA" id="ARBA00022827"/>
    </source>
</evidence>
<evidence type="ECO:0000256" key="12">
    <source>
        <dbReference type="ARBA" id="ARBA00023002"/>
    </source>
</evidence>
<dbReference type="GO" id="GO:0009703">
    <property type="term" value="F:nitrate reductase (NADH) activity"/>
    <property type="evidence" value="ECO:0007669"/>
    <property type="project" value="TreeGrafter"/>
</dbReference>
<dbReference type="CDD" id="cd06183">
    <property type="entry name" value="cyt_b5_reduct_like"/>
    <property type="match status" value="1"/>
</dbReference>
<name>A0A9D3W3J0_9ROSI</name>
<dbReference type="Pfam" id="PF00175">
    <property type="entry name" value="NAD_binding_1"/>
    <property type="match status" value="1"/>
</dbReference>
<comment type="cofactor">
    <cofactor evidence="3 16">
        <name>FAD</name>
        <dbReference type="ChEBI" id="CHEBI:57692"/>
    </cofactor>
</comment>
<dbReference type="GO" id="GO:0071949">
    <property type="term" value="F:FAD binding"/>
    <property type="evidence" value="ECO:0007669"/>
    <property type="project" value="TreeGrafter"/>
</dbReference>
<keyword evidence="14" id="KW-0520">NAD</keyword>
<comment type="subunit">
    <text evidence="6">Homodimer.</text>
</comment>
<evidence type="ECO:0000256" key="13">
    <source>
        <dbReference type="ARBA" id="ARBA00023004"/>
    </source>
</evidence>
<evidence type="ECO:0000256" key="14">
    <source>
        <dbReference type="ARBA" id="ARBA00023027"/>
    </source>
</evidence>
<dbReference type="AlphaFoldDB" id="A0A9D3W3J0"/>
<dbReference type="Proteomes" id="UP000828251">
    <property type="component" value="Unassembled WGS sequence"/>
</dbReference>
<comment type="function">
    <text evidence="4">Nitrate reductase is a key enzyme involved in the first step of nitrate assimilation in plants, fungi and bacteria.</text>
</comment>
<dbReference type="OrthoDB" id="432685at2759"/>
<comment type="cofactor">
    <cofactor evidence="1">
        <name>Mo-molybdopterin</name>
        <dbReference type="ChEBI" id="CHEBI:71302"/>
    </cofactor>
</comment>
<dbReference type="PANTHER" id="PTHR19370:SF185">
    <property type="entry name" value="NADH-CYTOCHROME B5 REDUCTASE"/>
    <property type="match status" value="1"/>
</dbReference>
<comment type="similarity">
    <text evidence="5">Belongs to the nitrate reductase family.</text>
</comment>
<keyword evidence="9 16" id="KW-0285">Flavoprotein</keyword>
<dbReference type="PRINTS" id="PR00406">
    <property type="entry name" value="CYTB5RDTASE"/>
</dbReference>
<evidence type="ECO:0000256" key="16">
    <source>
        <dbReference type="PIRSR" id="PIRSR601834-1"/>
    </source>
</evidence>
<protein>
    <recommendedName>
        <fullName evidence="17">Oxidoreductase FAD/NAD(P)-binding domain-containing protein</fullName>
    </recommendedName>
</protein>
<proteinExistence type="inferred from homology"/>